<dbReference type="Gene3D" id="3.30.43.10">
    <property type="entry name" value="Uridine Diphospho-n-acetylenolpyruvylglucosamine Reductase, domain 2"/>
    <property type="match status" value="1"/>
</dbReference>
<dbReference type="InterPro" id="IPR036318">
    <property type="entry name" value="FAD-bd_PCMH-like_sf"/>
</dbReference>
<comment type="cofactor">
    <cofactor evidence="1">
        <name>FAD</name>
        <dbReference type="ChEBI" id="CHEBI:57692"/>
    </cofactor>
</comment>
<feature type="signal peptide" evidence="8">
    <location>
        <begin position="1"/>
        <end position="37"/>
    </location>
</feature>
<evidence type="ECO:0000256" key="7">
    <source>
        <dbReference type="ARBA" id="ARBA00023180"/>
    </source>
</evidence>
<dbReference type="GO" id="GO:0016491">
    <property type="term" value="F:oxidoreductase activity"/>
    <property type="evidence" value="ECO:0007669"/>
    <property type="project" value="InterPro"/>
</dbReference>
<dbReference type="GO" id="GO:0071949">
    <property type="term" value="F:FAD binding"/>
    <property type="evidence" value="ECO:0007669"/>
    <property type="project" value="InterPro"/>
</dbReference>
<evidence type="ECO:0000313" key="10">
    <source>
        <dbReference type="EMBL" id="KAK2977081.1"/>
    </source>
</evidence>
<evidence type="ECO:0000256" key="6">
    <source>
        <dbReference type="ARBA" id="ARBA00023157"/>
    </source>
</evidence>
<dbReference type="FunFam" id="3.30.43.10:FF:000004">
    <property type="entry name" value="Berberine bridge enzyme-like 15"/>
    <property type="match status" value="1"/>
</dbReference>
<feature type="chain" id="PRO_5041647661" description="FAD-binding PCMH-type domain-containing protein" evidence="8">
    <location>
        <begin position="38"/>
        <end position="551"/>
    </location>
</feature>
<dbReference type="InterPro" id="IPR016167">
    <property type="entry name" value="FAD-bd_PCMH_sub1"/>
</dbReference>
<evidence type="ECO:0000256" key="3">
    <source>
        <dbReference type="ARBA" id="ARBA00022630"/>
    </source>
</evidence>
<dbReference type="PANTHER" id="PTHR32448">
    <property type="entry name" value="OS08G0158400 PROTEIN"/>
    <property type="match status" value="1"/>
</dbReference>
<dbReference type="EMBL" id="JAVXUO010002007">
    <property type="protein sequence ID" value="KAK2977081.1"/>
    <property type="molecule type" value="Genomic_DNA"/>
</dbReference>
<proteinExistence type="inferred from homology"/>
<dbReference type="InterPro" id="IPR016169">
    <property type="entry name" value="FAD-bd_PCMH_sub2"/>
</dbReference>
<keyword evidence="5" id="KW-0274">FAD</keyword>
<feature type="domain" description="FAD-binding PCMH-type" evidence="9">
    <location>
        <begin position="86"/>
        <end position="260"/>
    </location>
</feature>
<keyword evidence="3" id="KW-0285">Flavoprotein</keyword>
<keyword evidence="11" id="KW-1185">Reference proteome</keyword>
<keyword evidence="7" id="KW-0325">Glycoprotein</keyword>
<reference evidence="10" key="1">
    <citation type="submission" date="2022-12" db="EMBL/GenBank/DDBJ databases">
        <title>Draft genome assemblies for two species of Escallonia (Escalloniales).</title>
        <authorList>
            <person name="Chanderbali A."/>
            <person name="Dervinis C."/>
            <person name="Anghel I."/>
            <person name="Soltis D."/>
            <person name="Soltis P."/>
            <person name="Zapata F."/>
        </authorList>
    </citation>
    <scope>NUCLEOTIDE SEQUENCE</scope>
    <source>
        <strain evidence="10">UCBG92.1500</strain>
        <tissue evidence="10">Leaf</tissue>
    </source>
</reference>
<name>A0AA88RE92_9ASTE</name>
<organism evidence="10 11">
    <name type="scientific">Escallonia rubra</name>
    <dbReference type="NCBI Taxonomy" id="112253"/>
    <lineage>
        <taxon>Eukaryota</taxon>
        <taxon>Viridiplantae</taxon>
        <taxon>Streptophyta</taxon>
        <taxon>Embryophyta</taxon>
        <taxon>Tracheophyta</taxon>
        <taxon>Spermatophyta</taxon>
        <taxon>Magnoliopsida</taxon>
        <taxon>eudicotyledons</taxon>
        <taxon>Gunneridae</taxon>
        <taxon>Pentapetalae</taxon>
        <taxon>asterids</taxon>
        <taxon>campanulids</taxon>
        <taxon>Escalloniales</taxon>
        <taxon>Escalloniaceae</taxon>
        <taxon>Escallonia</taxon>
    </lineage>
</organism>
<dbReference type="Proteomes" id="UP001187471">
    <property type="component" value="Unassembled WGS sequence"/>
</dbReference>
<evidence type="ECO:0000256" key="5">
    <source>
        <dbReference type="ARBA" id="ARBA00022827"/>
    </source>
</evidence>
<evidence type="ECO:0000256" key="8">
    <source>
        <dbReference type="SAM" id="SignalP"/>
    </source>
</evidence>
<evidence type="ECO:0000313" key="11">
    <source>
        <dbReference type="Proteomes" id="UP001187471"/>
    </source>
</evidence>
<dbReference type="Gene3D" id="3.30.465.10">
    <property type="match status" value="1"/>
</dbReference>
<dbReference type="Pfam" id="PF01565">
    <property type="entry name" value="FAD_binding_4"/>
    <property type="match status" value="1"/>
</dbReference>
<dbReference type="InterPro" id="IPR016166">
    <property type="entry name" value="FAD-bd_PCMH"/>
</dbReference>
<evidence type="ECO:0000256" key="1">
    <source>
        <dbReference type="ARBA" id="ARBA00001974"/>
    </source>
</evidence>
<sequence>MELMNTSTSRINMKIQSTAGLSFVLVLLFSSSWAASAQNHEDFLQCLSLHSQNSTSISQVIYTPNNSSYLPILQFSIQNLRFTSSDTPKPTVIVTPSHESQISTVIKCSRAHGMQIRVRSGGHDYEGLSYVSELPFVVLDMINFKSITVDTETRTAWVQSGSTMGELYYRIAEKSKVLGFPAGFCPTVGVGGHFSGGGYGVMLRKYGLAADNVIDARLVNVNGEILDRKSMGEDLFWAIRGGGGASFGVILEWKIKLVPVPETVTVFAVDKTLEQNATNLVHKWQSVASKFPEDLIIRIIITRVNSTRDGEQTIQASFNSLFLGGRDRLLSLMQESFPELGLAKEDCTEMSWIESVLYFAEFPRGESLEVLLDRIPLVRHYFKAKSDYVKEPISKNGLEGIWKMFYEDEAEAAYMILSPYGGKMDEISEYAIPFPHRAGNLYKIQHLVYWEEEGEVAAERHISWIRRLYSYMAPYVSKFPRAAYINYRDLDVGMNNQGNTSYAQASIWGFKYFKNNFNRLVKVKTMVDPGNFFRNEQSIPPVLLWRKKKGD</sequence>
<evidence type="ECO:0000256" key="4">
    <source>
        <dbReference type="ARBA" id="ARBA00022729"/>
    </source>
</evidence>
<dbReference type="PROSITE" id="PS51387">
    <property type="entry name" value="FAD_PCMH"/>
    <property type="match status" value="1"/>
</dbReference>
<evidence type="ECO:0000259" key="9">
    <source>
        <dbReference type="PROSITE" id="PS51387"/>
    </source>
</evidence>
<protein>
    <recommendedName>
        <fullName evidence="9">FAD-binding PCMH-type domain-containing protein</fullName>
    </recommendedName>
</protein>
<evidence type="ECO:0000256" key="2">
    <source>
        <dbReference type="ARBA" id="ARBA00005466"/>
    </source>
</evidence>
<dbReference type="InterPro" id="IPR012951">
    <property type="entry name" value="BBE"/>
</dbReference>
<comment type="caution">
    <text evidence="10">The sequence shown here is derived from an EMBL/GenBank/DDBJ whole genome shotgun (WGS) entry which is preliminary data.</text>
</comment>
<comment type="similarity">
    <text evidence="2">Belongs to the oxygen-dependent FAD-linked oxidoreductase family.</text>
</comment>
<dbReference type="SUPFAM" id="SSF56176">
    <property type="entry name" value="FAD-binding/transporter-associated domain-like"/>
    <property type="match status" value="1"/>
</dbReference>
<gene>
    <name evidence="10" type="ORF">RJ640_017605</name>
</gene>
<dbReference type="Gene3D" id="3.40.462.20">
    <property type="match status" value="1"/>
</dbReference>
<dbReference type="InterPro" id="IPR006094">
    <property type="entry name" value="Oxid_FAD_bind_N"/>
</dbReference>
<dbReference type="Pfam" id="PF08031">
    <property type="entry name" value="BBE"/>
    <property type="match status" value="1"/>
</dbReference>
<keyword evidence="4 8" id="KW-0732">Signal</keyword>
<dbReference type="AlphaFoldDB" id="A0AA88RE92"/>
<keyword evidence="6" id="KW-1015">Disulfide bond</keyword>
<accession>A0AA88RE92</accession>